<evidence type="ECO:0000313" key="1">
    <source>
        <dbReference type="EMBL" id="SJZ78358.1"/>
    </source>
</evidence>
<name>A0A1T4NHW2_9FIRM</name>
<sequence length="144" mass="15998">MAEFSRTMQADFKKISSEVIQAELSICDRYHDIRLLLFIGLPDYEITRVEASFHRTPSPYCPLIETKLKQLVGVRVARGLNRTLNQLFSGSEGCINMKNLLAAFLPLVINTHLVSGASSEEEALETVARELAGTCVGYPPRPSD</sequence>
<accession>A0A1T4NHW2</accession>
<dbReference type="InterPro" id="IPR021312">
    <property type="entry name" value="DUF2889"/>
</dbReference>
<reference evidence="2" key="1">
    <citation type="submission" date="2017-02" db="EMBL/GenBank/DDBJ databases">
        <authorList>
            <person name="Varghese N."/>
            <person name="Submissions S."/>
        </authorList>
    </citation>
    <scope>NUCLEOTIDE SEQUENCE [LARGE SCALE GENOMIC DNA]</scope>
    <source>
        <strain evidence="2">DSM 16521</strain>
    </source>
</reference>
<gene>
    <name evidence="1" type="ORF">SAMN02745885_00896</name>
</gene>
<dbReference type="AlphaFoldDB" id="A0A1T4NHW2"/>
<evidence type="ECO:0000313" key="2">
    <source>
        <dbReference type="Proteomes" id="UP000189933"/>
    </source>
</evidence>
<dbReference type="RefSeq" id="WP_078664993.1">
    <property type="nucleotide sequence ID" value="NZ_FUXM01000007.1"/>
</dbReference>
<proteinExistence type="predicted"/>
<organism evidence="1 2">
    <name type="scientific">Carboxydocella sporoproducens DSM 16521</name>
    <dbReference type="NCBI Taxonomy" id="1121270"/>
    <lineage>
        <taxon>Bacteria</taxon>
        <taxon>Bacillati</taxon>
        <taxon>Bacillota</taxon>
        <taxon>Clostridia</taxon>
        <taxon>Eubacteriales</taxon>
        <taxon>Clostridiales Family XVI. Incertae Sedis</taxon>
        <taxon>Carboxydocella</taxon>
    </lineage>
</organism>
<dbReference type="OrthoDB" id="5396989at2"/>
<evidence type="ECO:0008006" key="3">
    <source>
        <dbReference type="Google" id="ProtNLM"/>
    </source>
</evidence>
<dbReference type="Pfam" id="PF11136">
    <property type="entry name" value="DUF2889"/>
    <property type="match status" value="1"/>
</dbReference>
<dbReference type="EMBL" id="FUXM01000007">
    <property type="protein sequence ID" value="SJZ78358.1"/>
    <property type="molecule type" value="Genomic_DNA"/>
</dbReference>
<dbReference type="Proteomes" id="UP000189933">
    <property type="component" value="Unassembled WGS sequence"/>
</dbReference>
<protein>
    <recommendedName>
        <fullName evidence="3">DUF2889 domain-containing protein</fullName>
    </recommendedName>
</protein>
<keyword evidence="2" id="KW-1185">Reference proteome</keyword>